<evidence type="ECO:0000256" key="3">
    <source>
        <dbReference type="SAM" id="MobiDB-lite"/>
    </source>
</evidence>
<feature type="compositionally biased region" description="Basic and acidic residues" evidence="3">
    <location>
        <begin position="329"/>
        <end position="343"/>
    </location>
</feature>
<dbReference type="InterPro" id="IPR042816">
    <property type="entry name" value="Nsrp1"/>
</dbReference>
<feature type="domain" description="Nuclear speckle splicing regulatory protein 1 N-terminal" evidence="4">
    <location>
        <begin position="57"/>
        <end position="176"/>
    </location>
</feature>
<evidence type="ECO:0000256" key="2">
    <source>
        <dbReference type="ARBA" id="ARBA00023054"/>
    </source>
</evidence>
<dbReference type="PANTHER" id="PTHR31938:SF4">
    <property type="entry name" value="NUCLEAR SPECKLE SPLICING REGULATORY PROTEIN 1"/>
    <property type="match status" value="1"/>
</dbReference>
<feature type="region of interest" description="Disordered" evidence="3">
    <location>
        <begin position="153"/>
        <end position="343"/>
    </location>
</feature>
<dbReference type="GO" id="GO:0000381">
    <property type="term" value="P:regulation of alternative mRNA splicing, via spliceosome"/>
    <property type="evidence" value="ECO:0007669"/>
    <property type="project" value="InterPro"/>
</dbReference>
<comment type="similarity">
    <text evidence="1">Belongs to the NSRP1 family.</text>
</comment>
<dbReference type="InterPro" id="IPR018612">
    <property type="entry name" value="NSRP1_N"/>
</dbReference>
<evidence type="ECO:0000313" key="5">
    <source>
        <dbReference type="EMBL" id="ACO11327.1"/>
    </source>
</evidence>
<reference evidence="5" key="1">
    <citation type="submission" date="2009-03" db="EMBL/GenBank/DDBJ databases">
        <title>Caligus rogercresseyi ESTs and full-length cDNAs.</title>
        <authorList>
            <person name="Yasuike M."/>
            <person name="von Schalburg K."/>
            <person name="Cooper G."/>
            <person name="Leong J."/>
            <person name="Jones S.R.M."/>
            <person name="Koop B.F."/>
        </authorList>
    </citation>
    <scope>NUCLEOTIDE SEQUENCE</scope>
    <source>
        <tissue evidence="5">Whole tissue</tissue>
    </source>
</reference>
<keyword evidence="2" id="KW-0175">Coiled coil</keyword>
<dbReference type="PANTHER" id="PTHR31938">
    <property type="entry name" value="NUCLEAR SPECKLE SPLICING REGULATORY PROTEIN 1"/>
    <property type="match status" value="1"/>
</dbReference>
<dbReference type="EMBL" id="BT076903">
    <property type="protein sequence ID" value="ACO11327.1"/>
    <property type="molecule type" value="mRNA"/>
</dbReference>
<organism evidence="5">
    <name type="scientific">Caligus rogercresseyi</name>
    <name type="common">Sea louse</name>
    <dbReference type="NCBI Taxonomy" id="217165"/>
    <lineage>
        <taxon>Eukaryota</taxon>
        <taxon>Metazoa</taxon>
        <taxon>Ecdysozoa</taxon>
        <taxon>Arthropoda</taxon>
        <taxon>Crustacea</taxon>
        <taxon>Multicrustacea</taxon>
        <taxon>Hexanauplia</taxon>
        <taxon>Copepoda</taxon>
        <taxon>Siphonostomatoida</taxon>
        <taxon>Caligidae</taxon>
        <taxon>Caligus</taxon>
    </lineage>
</organism>
<feature type="compositionally biased region" description="Basic residues" evidence="3">
    <location>
        <begin position="307"/>
        <end position="317"/>
    </location>
</feature>
<feature type="compositionally biased region" description="Basic and acidic residues" evidence="3">
    <location>
        <begin position="153"/>
        <end position="178"/>
    </location>
</feature>
<feature type="compositionally biased region" description="Basic residues" evidence="3">
    <location>
        <begin position="207"/>
        <end position="218"/>
    </location>
</feature>
<dbReference type="Pfam" id="PF09745">
    <property type="entry name" value="NSRP1_N"/>
    <property type="match status" value="1"/>
</dbReference>
<sequence length="375" mass="44068">MSNVYNKKSYGLLHSSKAARALQKPQNIFGDDSESDDGEGGTSGTTDWMRKRLQTQAKPKKAALEDESIYQYDEVYDEMQEAKEKESVKYRNHTLEGKKPKYIANLLRSAEEREREKERRIEKKVEKERLAEGEEFKDKESFVTAAYREKMGEMERLQEEERAKDALDDLTEVTKQKDMSGFYRHLYRQTMGEEKGQKAPSNEGGRIKKINNKAKSSKTYRTQRDESSLESSSSASEDEEERRCMDLNDNDTNNDPLPAPLQTREEKVEEMRGKLKAEREKREKRKRRIEQGEESSSFSEDDEKKTEVRRRRRRRKSFDRSLKGQTSSPHKDSLVQKENKPKRDVWKKITVGKVFEDAVQRYFERKASRTQFPLL</sequence>
<gene>
    <name evidence="5" type="primary">CCD55</name>
</gene>
<accession>C1BQM4</accession>
<feature type="region of interest" description="Disordered" evidence="3">
    <location>
        <begin position="23"/>
        <end position="60"/>
    </location>
</feature>
<dbReference type="AlphaFoldDB" id="C1BQM4"/>
<evidence type="ECO:0000256" key="1">
    <source>
        <dbReference type="ARBA" id="ARBA00010126"/>
    </source>
</evidence>
<proteinExistence type="evidence at transcript level"/>
<protein>
    <submittedName>
        <fullName evidence="5">Coiled-coil domain-containing protein 55</fullName>
    </submittedName>
</protein>
<feature type="compositionally biased region" description="Basic and acidic residues" evidence="3">
    <location>
        <begin position="263"/>
        <end position="281"/>
    </location>
</feature>
<evidence type="ECO:0000259" key="4">
    <source>
        <dbReference type="Pfam" id="PF09745"/>
    </source>
</evidence>
<name>C1BQM4_CALRO</name>